<dbReference type="InterPro" id="IPR016181">
    <property type="entry name" value="Acyl_CoA_acyltransferase"/>
</dbReference>
<dbReference type="InterPro" id="IPR050832">
    <property type="entry name" value="Bact_Acetyltransf"/>
</dbReference>
<dbReference type="Pfam" id="PF00583">
    <property type="entry name" value="Acetyltransf_1"/>
    <property type="match status" value="1"/>
</dbReference>
<evidence type="ECO:0000259" key="3">
    <source>
        <dbReference type="PROSITE" id="PS51186"/>
    </source>
</evidence>
<dbReference type="KEGG" id="kphy:AOZ06_37295"/>
<proteinExistence type="predicted"/>
<gene>
    <name evidence="4" type="ORF">AOZ06_37295</name>
</gene>
<feature type="domain" description="N-acetyltransferase" evidence="3">
    <location>
        <begin position="121"/>
        <end position="256"/>
    </location>
</feature>
<keyword evidence="1 4" id="KW-0808">Transferase</keyword>
<dbReference type="PROSITE" id="PS51186">
    <property type="entry name" value="GNAT"/>
    <property type="match status" value="1"/>
</dbReference>
<evidence type="ECO:0000256" key="2">
    <source>
        <dbReference type="ARBA" id="ARBA00023315"/>
    </source>
</evidence>
<evidence type="ECO:0000313" key="5">
    <source>
        <dbReference type="Proteomes" id="UP000063699"/>
    </source>
</evidence>
<dbReference type="STRING" id="860235.AOZ06_37295"/>
<organism evidence="4 5">
    <name type="scientific">Kibdelosporangium phytohabitans</name>
    <dbReference type="NCBI Taxonomy" id="860235"/>
    <lineage>
        <taxon>Bacteria</taxon>
        <taxon>Bacillati</taxon>
        <taxon>Actinomycetota</taxon>
        <taxon>Actinomycetes</taxon>
        <taxon>Pseudonocardiales</taxon>
        <taxon>Pseudonocardiaceae</taxon>
        <taxon>Kibdelosporangium</taxon>
    </lineage>
</organism>
<dbReference type="InterPro" id="IPR000182">
    <property type="entry name" value="GNAT_dom"/>
</dbReference>
<name>A0A0N9IA94_9PSEU</name>
<keyword evidence="2" id="KW-0012">Acyltransferase</keyword>
<dbReference type="CDD" id="cd04301">
    <property type="entry name" value="NAT_SF"/>
    <property type="match status" value="1"/>
</dbReference>
<dbReference type="PANTHER" id="PTHR43877">
    <property type="entry name" value="AMINOALKYLPHOSPHONATE N-ACETYLTRANSFERASE-RELATED-RELATED"/>
    <property type="match status" value="1"/>
</dbReference>
<evidence type="ECO:0000256" key="1">
    <source>
        <dbReference type="ARBA" id="ARBA00022679"/>
    </source>
</evidence>
<dbReference type="GO" id="GO:0016747">
    <property type="term" value="F:acyltransferase activity, transferring groups other than amino-acyl groups"/>
    <property type="evidence" value="ECO:0007669"/>
    <property type="project" value="InterPro"/>
</dbReference>
<evidence type="ECO:0000313" key="4">
    <source>
        <dbReference type="EMBL" id="ALG15347.1"/>
    </source>
</evidence>
<accession>A0A0N9IA94</accession>
<dbReference type="Gene3D" id="3.40.630.30">
    <property type="match status" value="1"/>
</dbReference>
<dbReference type="Proteomes" id="UP000063699">
    <property type="component" value="Chromosome"/>
</dbReference>
<sequence>MPTPLLEAYDRHVRASEHTDLEHGVHAEPDGPVVRVVGKRRGFVSVPRDVSDVDVDALIARQRDFYAVRGESVEWKTRAHDLPADLPSRLLAAGFVPDEKETVMVGAAADFAAEPVLPDGVRIRRTDADADMHRIAAMNARVWGPDILSWLAASLISRKQHLVVFVAEAGDEVVAAGWLNTKQDKEFIGMFGGTTLPQWRGRGIYRALVATRARLGVESGIRHLWVDASDDSRPILERLGFTPVVTTTPYIWSPHD</sequence>
<dbReference type="SUPFAM" id="SSF55729">
    <property type="entry name" value="Acyl-CoA N-acyltransferases (Nat)"/>
    <property type="match status" value="1"/>
</dbReference>
<protein>
    <submittedName>
        <fullName evidence="4">Acetyltransferase</fullName>
    </submittedName>
</protein>
<dbReference type="EMBL" id="CP012752">
    <property type="protein sequence ID" value="ALG15347.1"/>
    <property type="molecule type" value="Genomic_DNA"/>
</dbReference>
<reference evidence="4 5" key="1">
    <citation type="submission" date="2015-07" db="EMBL/GenBank/DDBJ databases">
        <title>Genome sequencing of Kibdelosporangium phytohabitans.</title>
        <authorList>
            <person name="Qin S."/>
            <person name="Xing K."/>
        </authorList>
    </citation>
    <scope>NUCLEOTIDE SEQUENCE [LARGE SCALE GENOMIC DNA]</scope>
    <source>
        <strain evidence="4 5">KLBMP1111</strain>
    </source>
</reference>
<keyword evidence="5" id="KW-1185">Reference proteome</keyword>
<dbReference type="AlphaFoldDB" id="A0A0N9IA94"/>